<reference evidence="1" key="1">
    <citation type="submission" date="2020-06" db="EMBL/GenBank/DDBJ databases">
        <title>WGS assembly of Ceratodon purpureus strain R40.</title>
        <authorList>
            <person name="Carey S.B."/>
            <person name="Jenkins J."/>
            <person name="Shu S."/>
            <person name="Lovell J.T."/>
            <person name="Sreedasyam A."/>
            <person name="Maumus F."/>
            <person name="Tiley G.P."/>
            <person name="Fernandez-Pozo N."/>
            <person name="Barry K."/>
            <person name="Chen C."/>
            <person name="Wang M."/>
            <person name="Lipzen A."/>
            <person name="Daum C."/>
            <person name="Saski C.A."/>
            <person name="Payton A.C."/>
            <person name="Mcbreen J.C."/>
            <person name="Conrad R.E."/>
            <person name="Kollar L.M."/>
            <person name="Olsson S."/>
            <person name="Huttunen S."/>
            <person name="Landis J.B."/>
            <person name="Wickett N.J."/>
            <person name="Johnson M.G."/>
            <person name="Rensing S.A."/>
            <person name="Grimwood J."/>
            <person name="Schmutz J."/>
            <person name="Mcdaniel S.F."/>
        </authorList>
    </citation>
    <scope>NUCLEOTIDE SEQUENCE</scope>
    <source>
        <strain evidence="1">R40</strain>
    </source>
</reference>
<evidence type="ECO:0000313" key="1">
    <source>
        <dbReference type="EMBL" id="KAG0559590.1"/>
    </source>
</evidence>
<sequence length="94" mass="10338">VYTRAGGALLALTSTGILKLWNWGRIFDDPGWQATVSIAPQLWLHASGRLMVNNMNDVNRKEVVHSLALSKDGYSAISASGGEVYRYDIRTSEV</sequence>
<dbReference type="PANTHER" id="PTHR44083:SF45">
    <property type="entry name" value="TOPLESS-RELATED PROTEIN 1"/>
    <property type="match status" value="1"/>
</dbReference>
<dbReference type="Proteomes" id="UP000822688">
    <property type="component" value="Chromosome 10"/>
</dbReference>
<dbReference type="PANTHER" id="PTHR44083">
    <property type="entry name" value="TOPLESS-RELATED PROTEIN 1-RELATED"/>
    <property type="match status" value="1"/>
</dbReference>
<dbReference type="EMBL" id="CM026431">
    <property type="protein sequence ID" value="KAG0559590.1"/>
    <property type="molecule type" value="Genomic_DNA"/>
</dbReference>
<dbReference type="GO" id="GO:0006355">
    <property type="term" value="P:regulation of DNA-templated transcription"/>
    <property type="evidence" value="ECO:0007669"/>
    <property type="project" value="InterPro"/>
</dbReference>
<proteinExistence type="predicted"/>
<feature type="non-terminal residue" evidence="1">
    <location>
        <position position="1"/>
    </location>
</feature>
<dbReference type="InterPro" id="IPR015943">
    <property type="entry name" value="WD40/YVTN_repeat-like_dom_sf"/>
</dbReference>
<comment type="caution">
    <text evidence="1">The sequence shown here is derived from an EMBL/GenBank/DDBJ whole genome shotgun (WGS) entry which is preliminary data.</text>
</comment>
<keyword evidence="2" id="KW-1185">Reference proteome</keyword>
<dbReference type="Gene3D" id="2.130.10.10">
    <property type="entry name" value="YVTN repeat-like/Quinoprotein amine dehydrogenase"/>
    <property type="match status" value="1"/>
</dbReference>
<evidence type="ECO:0000313" key="2">
    <source>
        <dbReference type="Proteomes" id="UP000822688"/>
    </source>
</evidence>
<protein>
    <submittedName>
        <fullName evidence="1">Uncharacterized protein</fullName>
    </submittedName>
</protein>
<dbReference type="InterPro" id="IPR027728">
    <property type="entry name" value="Topless_fam"/>
</dbReference>
<gene>
    <name evidence="1" type="ORF">KC19_10G116500</name>
</gene>
<name>A0A8T0GKS0_CERPU</name>
<accession>A0A8T0GKS0</accession>
<dbReference type="AlphaFoldDB" id="A0A8T0GKS0"/>
<organism evidence="1 2">
    <name type="scientific">Ceratodon purpureus</name>
    <name type="common">Fire moss</name>
    <name type="synonym">Dicranum purpureum</name>
    <dbReference type="NCBI Taxonomy" id="3225"/>
    <lineage>
        <taxon>Eukaryota</taxon>
        <taxon>Viridiplantae</taxon>
        <taxon>Streptophyta</taxon>
        <taxon>Embryophyta</taxon>
        <taxon>Bryophyta</taxon>
        <taxon>Bryophytina</taxon>
        <taxon>Bryopsida</taxon>
        <taxon>Dicranidae</taxon>
        <taxon>Pseudoditrichales</taxon>
        <taxon>Ditrichaceae</taxon>
        <taxon>Ceratodon</taxon>
    </lineage>
</organism>